<evidence type="ECO:0000256" key="3">
    <source>
        <dbReference type="PROSITE-ProRule" id="PRU00024"/>
    </source>
</evidence>
<feature type="compositionally biased region" description="Low complexity" evidence="4">
    <location>
        <begin position="380"/>
        <end position="396"/>
    </location>
</feature>
<reference evidence="6 7" key="1">
    <citation type="submission" date="2020-04" db="EMBL/GenBank/DDBJ databases">
        <title>Perkinsus chesapeaki whole genome sequence.</title>
        <authorList>
            <person name="Bogema D.R."/>
        </authorList>
    </citation>
    <scope>NUCLEOTIDE SEQUENCE [LARGE SCALE GENOMIC DNA]</scope>
    <source>
        <strain evidence="6">ATCC PRA-425</strain>
    </source>
</reference>
<feature type="region of interest" description="Disordered" evidence="4">
    <location>
        <begin position="332"/>
        <end position="355"/>
    </location>
</feature>
<dbReference type="SMART" id="SM00336">
    <property type="entry name" value="BBOX"/>
    <property type="match status" value="2"/>
</dbReference>
<keyword evidence="1" id="KW-0479">Metal-binding</keyword>
<evidence type="ECO:0000313" key="6">
    <source>
        <dbReference type="EMBL" id="KAF4659310.1"/>
    </source>
</evidence>
<keyword evidence="3" id="KW-0863">Zinc-finger</keyword>
<dbReference type="Pfam" id="PF00643">
    <property type="entry name" value="zf-B_box"/>
    <property type="match status" value="2"/>
</dbReference>
<dbReference type="Proteomes" id="UP000591131">
    <property type="component" value="Unassembled WGS sequence"/>
</dbReference>
<dbReference type="SUPFAM" id="SSF57845">
    <property type="entry name" value="B-box zinc-binding domain"/>
    <property type="match status" value="1"/>
</dbReference>
<proteinExistence type="predicted"/>
<protein>
    <recommendedName>
        <fullName evidence="5">B box-type domain-containing protein</fullName>
    </recommendedName>
</protein>
<accession>A0A7J6LJX3</accession>
<keyword evidence="2" id="KW-0862">Zinc</keyword>
<dbReference type="CDD" id="cd19756">
    <property type="entry name" value="Bbox2"/>
    <property type="match status" value="1"/>
</dbReference>
<dbReference type="PANTHER" id="PTHR25462:SF296">
    <property type="entry name" value="MEIOTIC P26, ISOFORM F"/>
    <property type="match status" value="1"/>
</dbReference>
<evidence type="ECO:0000256" key="4">
    <source>
        <dbReference type="SAM" id="MobiDB-lite"/>
    </source>
</evidence>
<dbReference type="GO" id="GO:0008270">
    <property type="term" value="F:zinc ion binding"/>
    <property type="evidence" value="ECO:0007669"/>
    <property type="project" value="UniProtKB-KW"/>
</dbReference>
<organism evidence="6 7">
    <name type="scientific">Perkinsus chesapeaki</name>
    <name type="common">Clam parasite</name>
    <name type="synonym">Perkinsus andrewsi</name>
    <dbReference type="NCBI Taxonomy" id="330153"/>
    <lineage>
        <taxon>Eukaryota</taxon>
        <taxon>Sar</taxon>
        <taxon>Alveolata</taxon>
        <taxon>Perkinsozoa</taxon>
        <taxon>Perkinsea</taxon>
        <taxon>Perkinsida</taxon>
        <taxon>Perkinsidae</taxon>
        <taxon>Perkinsus</taxon>
    </lineage>
</organism>
<dbReference type="PROSITE" id="PS50119">
    <property type="entry name" value="ZF_BBOX"/>
    <property type="match status" value="2"/>
</dbReference>
<feature type="domain" description="B box-type" evidence="5">
    <location>
        <begin position="43"/>
        <end position="90"/>
    </location>
</feature>
<dbReference type="CDD" id="cd19821">
    <property type="entry name" value="Bbox1_BBX-like"/>
    <property type="match status" value="1"/>
</dbReference>
<keyword evidence="7" id="KW-1185">Reference proteome</keyword>
<evidence type="ECO:0000259" key="5">
    <source>
        <dbReference type="PROSITE" id="PS50119"/>
    </source>
</evidence>
<sequence length="446" mass="49078">MKNATGRRPAPPMPPSLAAKPEWASYWQRMLRIMENPDTDDGPPEMVCDVCGISDATVYCPADRAHFCDACDASHHSVSALLLRHTRVPLCHSPFQFGECPEHPPELIESVCLDCAKLMCNHCILLADHPPDHNLISTIDAFRASPPLQPSDSLPQQLVETLEILHKRMLAVRANFTEVRDSLDKHVEELLHRSTQIRRQRTEVLESIRREVNVQVECESKHLPSKVLSNLMFLEWTAAFHLHQRICLPMGDYLVARANYEKGREFLVPFILEGASYEPEIARKWLEARLPATVTAPVSPHGPSLVDDQVTAPITVGGTIDVIPAAVSDRLGPRSEMMPGGFDAARPPSVTGDGGILVAHPPRQHDVIYASKKSDKLRLSSQASSASEAPSSSEGSKLAARPSIPPRPKGSTLRELMLASSDFVEEVGKSTIGLESGQQSYPMSSR</sequence>
<dbReference type="InterPro" id="IPR000315">
    <property type="entry name" value="Znf_B-box"/>
</dbReference>
<evidence type="ECO:0000313" key="7">
    <source>
        <dbReference type="Proteomes" id="UP000591131"/>
    </source>
</evidence>
<evidence type="ECO:0000256" key="1">
    <source>
        <dbReference type="ARBA" id="ARBA00022723"/>
    </source>
</evidence>
<feature type="region of interest" description="Disordered" evidence="4">
    <location>
        <begin position="379"/>
        <end position="411"/>
    </location>
</feature>
<evidence type="ECO:0000256" key="2">
    <source>
        <dbReference type="ARBA" id="ARBA00022833"/>
    </source>
</evidence>
<comment type="caution">
    <text evidence="6">The sequence shown here is derived from an EMBL/GenBank/DDBJ whole genome shotgun (WGS) entry which is preliminary data.</text>
</comment>
<name>A0A7J6LJX3_PERCH</name>
<dbReference type="Gene3D" id="3.30.160.60">
    <property type="entry name" value="Classic Zinc Finger"/>
    <property type="match status" value="1"/>
</dbReference>
<feature type="domain" description="B box-type" evidence="5">
    <location>
        <begin position="100"/>
        <end position="138"/>
    </location>
</feature>
<dbReference type="InterPro" id="IPR049808">
    <property type="entry name" value="CONSTANS-like_Bbox1"/>
</dbReference>
<dbReference type="OrthoDB" id="153872at2759"/>
<dbReference type="AlphaFoldDB" id="A0A7J6LJX3"/>
<gene>
    <name evidence="6" type="ORF">FOL47_007623</name>
</gene>
<dbReference type="EMBL" id="JAAPAO010000457">
    <property type="protein sequence ID" value="KAF4659310.1"/>
    <property type="molecule type" value="Genomic_DNA"/>
</dbReference>
<dbReference type="PANTHER" id="PTHR25462">
    <property type="entry name" value="BONUS, ISOFORM C-RELATED"/>
    <property type="match status" value="1"/>
</dbReference>
<dbReference type="InterPro" id="IPR047153">
    <property type="entry name" value="TRIM45/56/19-like"/>
</dbReference>